<dbReference type="InterPro" id="IPR023213">
    <property type="entry name" value="CAT-like_dom_sf"/>
</dbReference>
<dbReference type="EMBL" id="JBHSIU010000068">
    <property type="protein sequence ID" value="MFC5005137.1"/>
    <property type="molecule type" value="Genomic_DNA"/>
</dbReference>
<sequence>MSGDETYPATVGQLSVWRDIERFPPDRLWEANLSFTWDLPEGTWSEEQIWSALGKVALRHASMRTTYVIDDEGFPRQRIAAATAEEVLAQVRQGTAEVADREAKDAAEIRRGIDALTELPWRAWILLDAGVPRQVLVVVNHMAADGVASVVLREDFETILGGTDLPPAPGPLELALNQQGEGSGRLRNAERYWRRTLAAAPRRHEPEDVSTLGAVLSSGIPMPLAHEAMGKYDVTLASLILAAYYRGIQAATGEREVLLFPMSANRFDEQHARVVTSLNQWAPLLLDLEADEPFPAILPKVHWKAFNALKNGVCSPDAIWQIRDEHSRLDPPVDRGFYYNPMLAPPGFPSEDRLEAPKVDWFEHGRTTGPGFYLIVRGLTSLNLMFRVNRAGFDREALSTVMTTMQACLAETLGGQPL</sequence>
<dbReference type="SUPFAM" id="SSF52777">
    <property type="entry name" value="CoA-dependent acyltransferases"/>
    <property type="match status" value="2"/>
</dbReference>
<organism evidence="2 3">
    <name type="scientific">Dactylosporangium cerinum</name>
    <dbReference type="NCBI Taxonomy" id="1434730"/>
    <lineage>
        <taxon>Bacteria</taxon>
        <taxon>Bacillati</taxon>
        <taxon>Actinomycetota</taxon>
        <taxon>Actinomycetes</taxon>
        <taxon>Micromonosporales</taxon>
        <taxon>Micromonosporaceae</taxon>
        <taxon>Dactylosporangium</taxon>
    </lineage>
</organism>
<keyword evidence="3" id="KW-1185">Reference proteome</keyword>
<evidence type="ECO:0000259" key="1">
    <source>
        <dbReference type="Pfam" id="PF00668"/>
    </source>
</evidence>
<evidence type="ECO:0000313" key="2">
    <source>
        <dbReference type="EMBL" id="MFC5005137.1"/>
    </source>
</evidence>
<dbReference type="Gene3D" id="3.30.559.30">
    <property type="entry name" value="Nonribosomal peptide synthetase, condensation domain"/>
    <property type="match status" value="1"/>
</dbReference>
<gene>
    <name evidence="2" type="ORF">ACFPIJ_45805</name>
</gene>
<dbReference type="InterPro" id="IPR001242">
    <property type="entry name" value="Condensation_dom"/>
</dbReference>
<protein>
    <submittedName>
        <fullName evidence="2">Condensation domain-containing protein</fullName>
    </submittedName>
</protein>
<name>A0ABV9WAB0_9ACTN</name>
<accession>A0ABV9WAB0</accession>
<evidence type="ECO:0000313" key="3">
    <source>
        <dbReference type="Proteomes" id="UP001595912"/>
    </source>
</evidence>
<proteinExistence type="predicted"/>
<reference evidence="3" key="1">
    <citation type="journal article" date="2019" name="Int. J. Syst. Evol. Microbiol.">
        <title>The Global Catalogue of Microorganisms (GCM) 10K type strain sequencing project: providing services to taxonomists for standard genome sequencing and annotation.</title>
        <authorList>
            <consortium name="The Broad Institute Genomics Platform"/>
            <consortium name="The Broad Institute Genome Sequencing Center for Infectious Disease"/>
            <person name="Wu L."/>
            <person name="Ma J."/>
        </authorList>
    </citation>
    <scope>NUCLEOTIDE SEQUENCE [LARGE SCALE GENOMIC DNA]</scope>
    <source>
        <strain evidence="3">CGMCC 4.7152</strain>
    </source>
</reference>
<dbReference type="RefSeq" id="WP_380125692.1">
    <property type="nucleotide sequence ID" value="NZ_JBHSIU010000068.1"/>
</dbReference>
<comment type="caution">
    <text evidence="2">The sequence shown here is derived from an EMBL/GenBank/DDBJ whole genome shotgun (WGS) entry which is preliminary data.</text>
</comment>
<dbReference type="Pfam" id="PF00668">
    <property type="entry name" value="Condensation"/>
    <property type="match status" value="1"/>
</dbReference>
<feature type="domain" description="Condensation" evidence="1">
    <location>
        <begin position="46"/>
        <end position="309"/>
    </location>
</feature>
<dbReference type="Proteomes" id="UP001595912">
    <property type="component" value="Unassembled WGS sequence"/>
</dbReference>
<dbReference type="PANTHER" id="PTHR45527">
    <property type="entry name" value="NONRIBOSOMAL PEPTIDE SYNTHETASE"/>
    <property type="match status" value="1"/>
</dbReference>
<dbReference type="Gene3D" id="3.30.559.10">
    <property type="entry name" value="Chloramphenicol acetyltransferase-like domain"/>
    <property type="match status" value="1"/>
</dbReference>
<dbReference type="PANTHER" id="PTHR45527:SF1">
    <property type="entry name" value="FATTY ACID SYNTHASE"/>
    <property type="match status" value="1"/>
</dbReference>